<evidence type="ECO:0000256" key="1">
    <source>
        <dbReference type="ARBA" id="ARBA00004141"/>
    </source>
</evidence>
<keyword evidence="2 6" id="KW-0812">Transmembrane</keyword>
<feature type="compositionally biased region" description="Basic and acidic residues" evidence="5">
    <location>
        <begin position="112"/>
        <end position="127"/>
    </location>
</feature>
<feature type="region of interest" description="Disordered" evidence="5">
    <location>
        <begin position="87"/>
        <end position="127"/>
    </location>
</feature>
<dbReference type="RefSeq" id="WP_341672096.1">
    <property type="nucleotide sequence ID" value="NZ_JBBYHV010000001.1"/>
</dbReference>
<evidence type="ECO:0000313" key="8">
    <source>
        <dbReference type="EMBL" id="MEL1249561.1"/>
    </source>
</evidence>
<dbReference type="InterPro" id="IPR050932">
    <property type="entry name" value="TM2D1-3-like"/>
</dbReference>
<evidence type="ECO:0000256" key="3">
    <source>
        <dbReference type="ARBA" id="ARBA00022989"/>
    </source>
</evidence>
<reference evidence="8 9" key="1">
    <citation type="submission" date="2024-04" db="EMBL/GenBank/DDBJ databases">
        <title>Aurantiacibacter sp. DGU6 16S ribosomal RNA gene Genome sequencing and assembly.</title>
        <authorList>
            <person name="Park S."/>
        </authorList>
    </citation>
    <scope>NUCLEOTIDE SEQUENCE [LARGE SCALE GENOMIC DNA]</scope>
    <source>
        <strain evidence="8 9">DGU6</strain>
    </source>
</reference>
<accession>A0ABU9IAW3</accession>
<dbReference type="Pfam" id="PF05154">
    <property type="entry name" value="TM2"/>
    <property type="match status" value="1"/>
</dbReference>
<proteinExistence type="predicted"/>
<evidence type="ECO:0000259" key="7">
    <source>
        <dbReference type="Pfam" id="PF05154"/>
    </source>
</evidence>
<dbReference type="InterPro" id="IPR007829">
    <property type="entry name" value="TM2"/>
</dbReference>
<comment type="subcellular location">
    <subcellularLocation>
        <location evidence="1">Membrane</location>
        <topology evidence="1">Multi-pass membrane protein</topology>
    </subcellularLocation>
</comment>
<dbReference type="Proteomes" id="UP001497045">
    <property type="component" value="Unassembled WGS sequence"/>
</dbReference>
<keyword evidence="9" id="KW-1185">Reference proteome</keyword>
<name>A0ABU9IAW3_9SPHN</name>
<evidence type="ECO:0000256" key="2">
    <source>
        <dbReference type="ARBA" id="ARBA00022692"/>
    </source>
</evidence>
<evidence type="ECO:0000256" key="4">
    <source>
        <dbReference type="ARBA" id="ARBA00023136"/>
    </source>
</evidence>
<dbReference type="PANTHER" id="PTHR21016">
    <property type="entry name" value="BETA-AMYLOID BINDING PROTEIN-RELATED"/>
    <property type="match status" value="1"/>
</dbReference>
<organism evidence="8 9">
    <name type="scientific">Aurantiacibacter gilvus</name>
    <dbReference type="NCBI Taxonomy" id="3139141"/>
    <lineage>
        <taxon>Bacteria</taxon>
        <taxon>Pseudomonadati</taxon>
        <taxon>Pseudomonadota</taxon>
        <taxon>Alphaproteobacteria</taxon>
        <taxon>Sphingomonadales</taxon>
        <taxon>Erythrobacteraceae</taxon>
        <taxon>Aurantiacibacter</taxon>
    </lineage>
</organism>
<sequence length="127" mass="14448">MDSRTRDQLIYEANRKSTGVSYLLWFFLGGFGAHRFYLGQTGTAVAQLLLGLLGWLPLFLGWAVLGIWLLVDAFLIPGMVRDENLKTINQMGGGPDRQENERLAAPPSEPPRSFDPRVEEIREMRRR</sequence>
<dbReference type="PANTHER" id="PTHR21016:SF25">
    <property type="entry name" value="TM2 DOMAIN-CONTAINING PROTEIN DDB_G0277895-RELATED"/>
    <property type="match status" value="1"/>
</dbReference>
<comment type="caution">
    <text evidence="8">The sequence shown here is derived from an EMBL/GenBank/DDBJ whole genome shotgun (WGS) entry which is preliminary data.</text>
</comment>
<protein>
    <submittedName>
        <fullName evidence="8">TM2 domain-containing protein</fullName>
    </submittedName>
</protein>
<keyword evidence="3 6" id="KW-1133">Transmembrane helix</keyword>
<evidence type="ECO:0000313" key="9">
    <source>
        <dbReference type="Proteomes" id="UP001497045"/>
    </source>
</evidence>
<feature type="transmembrane region" description="Helical" evidence="6">
    <location>
        <begin position="20"/>
        <end position="38"/>
    </location>
</feature>
<evidence type="ECO:0000256" key="5">
    <source>
        <dbReference type="SAM" id="MobiDB-lite"/>
    </source>
</evidence>
<feature type="transmembrane region" description="Helical" evidence="6">
    <location>
        <begin position="44"/>
        <end position="71"/>
    </location>
</feature>
<keyword evidence="4 6" id="KW-0472">Membrane</keyword>
<dbReference type="EMBL" id="JBBYHV010000001">
    <property type="protein sequence ID" value="MEL1249561.1"/>
    <property type="molecule type" value="Genomic_DNA"/>
</dbReference>
<evidence type="ECO:0000256" key="6">
    <source>
        <dbReference type="SAM" id="Phobius"/>
    </source>
</evidence>
<gene>
    <name evidence="8" type="ORF">AAEO60_02635</name>
</gene>
<feature type="domain" description="TM2" evidence="7">
    <location>
        <begin position="15"/>
        <end position="56"/>
    </location>
</feature>